<evidence type="ECO:0000256" key="1">
    <source>
        <dbReference type="SAM" id="MobiDB-lite"/>
    </source>
</evidence>
<keyword evidence="2" id="KW-0812">Transmembrane</keyword>
<reference evidence="3" key="2">
    <citation type="journal article" date="2023" name="Proc. Natl. Acad. Sci. U.S.A.">
        <title>A global phylogenomic analysis of the shiitake genus Lentinula.</title>
        <authorList>
            <person name="Sierra-Patev S."/>
            <person name="Min B."/>
            <person name="Naranjo-Ortiz M."/>
            <person name="Looney B."/>
            <person name="Konkel Z."/>
            <person name="Slot J.C."/>
            <person name="Sakamoto Y."/>
            <person name="Steenwyk J.L."/>
            <person name="Rokas A."/>
            <person name="Carro J."/>
            <person name="Camarero S."/>
            <person name="Ferreira P."/>
            <person name="Molpeceres G."/>
            <person name="Ruiz-Duenas F.J."/>
            <person name="Serrano A."/>
            <person name="Henrissat B."/>
            <person name="Drula E."/>
            <person name="Hughes K.W."/>
            <person name="Mata J.L."/>
            <person name="Ishikawa N.K."/>
            <person name="Vargas-Isla R."/>
            <person name="Ushijima S."/>
            <person name="Smith C.A."/>
            <person name="Donoghue J."/>
            <person name="Ahrendt S."/>
            <person name="Andreopoulos W."/>
            <person name="He G."/>
            <person name="LaButti K."/>
            <person name="Lipzen A."/>
            <person name="Ng V."/>
            <person name="Riley R."/>
            <person name="Sandor L."/>
            <person name="Barry K."/>
            <person name="Martinez A.T."/>
            <person name="Xiao Y."/>
            <person name="Gibbons J.G."/>
            <person name="Terashima K."/>
            <person name="Grigoriev I.V."/>
            <person name="Hibbett D."/>
        </authorList>
    </citation>
    <scope>NUCLEOTIDE SEQUENCE</scope>
    <source>
        <strain evidence="3">ET3784</strain>
    </source>
</reference>
<evidence type="ECO:0000256" key="2">
    <source>
        <dbReference type="SAM" id="Phobius"/>
    </source>
</evidence>
<keyword evidence="4" id="KW-1185">Reference proteome</keyword>
<reference evidence="3" key="1">
    <citation type="submission" date="2022-08" db="EMBL/GenBank/DDBJ databases">
        <authorList>
            <consortium name="DOE Joint Genome Institute"/>
            <person name="Min B."/>
            <person name="Sierra-Patev S."/>
            <person name="Naranjo-Ortiz M."/>
            <person name="Looney B."/>
            <person name="Konkel Z."/>
            <person name="Slot J.C."/>
            <person name="Sakamoto Y."/>
            <person name="Steenwyk J.L."/>
            <person name="Rokas A."/>
            <person name="Carro J."/>
            <person name="Camarero S."/>
            <person name="Ferreira P."/>
            <person name="Molpeceres G."/>
            <person name="Ruiz-duenas F.J."/>
            <person name="Serrano A."/>
            <person name="Henrissat B."/>
            <person name="Drula E."/>
            <person name="Hughes K.W."/>
            <person name="Mata J.L."/>
            <person name="Ishikawa N.K."/>
            <person name="Vargas-Isla R."/>
            <person name="Ushijima S."/>
            <person name="Smith C.A."/>
            <person name="Ahrendt S."/>
            <person name="Andreopoulos W."/>
            <person name="He G."/>
            <person name="LaButti K."/>
            <person name="Lipzen A."/>
            <person name="Ng V."/>
            <person name="Riley R."/>
            <person name="Sandor L."/>
            <person name="Barry K."/>
            <person name="Martinez A.T."/>
            <person name="Xiao Y."/>
            <person name="Gibbons J.G."/>
            <person name="Terashima K."/>
            <person name="Hibbett D.S."/>
            <person name="Grigoriev I.V."/>
        </authorList>
    </citation>
    <scope>NUCLEOTIDE SEQUENCE</scope>
    <source>
        <strain evidence="3">ET3784</strain>
    </source>
</reference>
<feature type="transmembrane region" description="Helical" evidence="2">
    <location>
        <begin position="132"/>
        <end position="152"/>
    </location>
</feature>
<keyword evidence="2" id="KW-0472">Membrane</keyword>
<gene>
    <name evidence="3" type="ORF">DFJ43DRAFT_215160</name>
</gene>
<dbReference type="Proteomes" id="UP001176059">
    <property type="component" value="Unassembled WGS sequence"/>
</dbReference>
<dbReference type="PANTHER" id="PTHR28008:SF1">
    <property type="entry name" value="DOMAIN PROTEIN, PUTATIVE (AFU_ORTHOLOGUE AFUA_3G10980)-RELATED"/>
    <property type="match status" value="1"/>
</dbReference>
<sequence length="259" mass="30207">MPPSAMAEKRKLIHRITKTIMKSHRMRMPNHYDLPIRLRPWFIFFTVVIMLCLAILGFTNVSHYLPLNDKFLHFICFLIATTVFYFVFDVDEEYRRIWFWRHSGLIITGFLCVFCGGILSEFVQSMLPYKEFQMGDIIANLLGSSIGLYVAYYMERYYRHRREISRLYRPLDMDTLSDDEDDDAAGAQLLPTHNSQQRKGPNTNKSVRLTDVWDEREELFGVGEDSDADDDEEGDEMNKHASTHHHHSLPKITVTASGS</sequence>
<feature type="compositionally biased region" description="Polar residues" evidence="1">
    <location>
        <begin position="191"/>
        <end position="207"/>
    </location>
</feature>
<name>A0AA38N186_9AGAR</name>
<evidence type="ECO:0008006" key="5">
    <source>
        <dbReference type="Google" id="ProtNLM"/>
    </source>
</evidence>
<dbReference type="EMBL" id="JANVFO010000017">
    <property type="protein sequence ID" value="KAJ3733576.1"/>
    <property type="molecule type" value="Genomic_DNA"/>
</dbReference>
<protein>
    <recommendedName>
        <fullName evidence="5">VanZ-like domain-containing protein</fullName>
    </recommendedName>
</protein>
<organism evidence="3 4">
    <name type="scientific">Lentinula guzmanii</name>
    <dbReference type="NCBI Taxonomy" id="2804957"/>
    <lineage>
        <taxon>Eukaryota</taxon>
        <taxon>Fungi</taxon>
        <taxon>Dikarya</taxon>
        <taxon>Basidiomycota</taxon>
        <taxon>Agaricomycotina</taxon>
        <taxon>Agaricomycetes</taxon>
        <taxon>Agaricomycetidae</taxon>
        <taxon>Agaricales</taxon>
        <taxon>Marasmiineae</taxon>
        <taxon>Omphalotaceae</taxon>
        <taxon>Lentinula</taxon>
    </lineage>
</organism>
<evidence type="ECO:0000313" key="4">
    <source>
        <dbReference type="Proteomes" id="UP001176059"/>
    </source>
</evidence>
<dbReference type="AlphaFoldDB" id="A0AA38N186"/>
<comment type="caution">
    <text evidence="3">The sequence shown here is derived from an EMBL/GenBank/DDBJ whole genome shotgun (WGS) entry which is preliminary data.</text>
</comment>
<evidence type="ECO:0000313" key="3">
    <source>
        <dbReference type="EMBL" id="KAJ3733576.1"/>
    </source>
</evidence>
<feature type="transmembrane region" description="Helical" evidence="2">
    <location>
        <begin position="100"/>
        <end position="120"/>
    </location>
</feature>
<feature type="compositionally biased region" description="Acidic residues" evidence="1">
    <location>
        <begin position="224"/>
        <end position="235"/>
    </location>
</feature>
<accession>A0AA38N186</accession>
<feature type="transmembrane region" description="Helical" evidence="2">
    <location>
        <begin position="71"/>
        <end position="88"/>
    </location>
</feature>
<proteinExistence type="predicted"/>
<feature type="region of interest" description="Disordered" evidence="1">
    <location>
        <begin position="182"/>
        <end position="259"/>
    </location>
</feature>
<feature type="transmembrane region" description="Helical" evidence="2">
    <location>
        <begin position="41"/>
        <end position="59"/>
    </location>
</feature>
<dbReference type="PANTHER" id="PTHR28008">
    <property type="entry name" value="DOMAIN PROTEIN, PUTATIVE (AFU_ORTHOLOGUE AFUA_3G10980)-RELATED"/>
    <property type="match status" value="1"/>
</dbReference>
<keyword evidence="2" id="KW-1133">Transmembrane helix</keyword>